<evidence type="ECO:0000313" key="1">
    <source>
        <dbReference type="EMBL" id="MCM4085158.1"/>
    </source>
</evidence>
<dbReference type="Proteomes" id="UP001523216">
    <property type="component" value="Unassembled WGS sequence"/>
</dbReference>
<evidence type="ECO:0008006" key="3">
    <source>
        <dbReference type="Google" id="ProtNLM"/>
    </source>
</evidence>
<name>A0ABT0YI10_9ACTN</name>
<organism evidence="1 2">
    <name type="scientific">Paractinoplanes hotanensis</name>
    <dbReference type="NCBI Taxonomy" id="2906497"/>
    <lineage>
        <taxon>Bacteria</taxon>
        <taxon>Bacillati</taxon>
        <taxon>Actinomycetota</taxon>
        <taxon>Actinomycetes</taxon>
        <taxon>Micromonosporales</taxon>
        <taxon>Micromonosporaceae</taxon>
        <taxon>Paractinoplanes</taxon>
    </lineage>
</organism>
<dbReference type="EMBL" id="JAMQOL010000100">
    <property type="protein sequence ID" value="MCM4085158.1"/>
    <property type="molecule type" value="Genomic_DNA"/>
</dbReference>
<dbReference type="RefSeq" id="WP_251804890.1">
    <property type="nucleotide sequence ID" value="NZ_JAMQOL010000100.1"/>
</dbReference>
<gene>
    <name evidence="1" type="ORF">LXN57_47300</name>
</gene>
<proteinExistence type="predicted"/>
<keyword evidence="2" id="KW-1185">Reference proteome</keyword>
<comment type="caution">
    <text evidence="1">The sequence shown here is derived from an EMBL/GenBank/DDBJ whole genome shotgun (WGS) entry which is preliminary data.</text>
</comment>
<protein>
    <recommendedName>
        <fullName evidence="3">NurA domain-containing protein</fullName>
    </recommendedName>
</protein>
<reference evidence="1 2" key="1">
    <citation type="submission" date="2022-06" db="EMBL/GenBank/DDBJ databases">
        <title>Actinoplanes abujensis sp. nov., isolated from Nigerian arid soil.</title>
        <authorList>
            <person name="Ding P."/>
        </authorList>
    </citation>
    <scope>NUCLEOTIDE SEQUENCE [LARGE SCALE GENOMIC DNA]</scope>
    <source>
        <strain evidence="2">TRM88002</strain>
    </source>
</reference>
<sequence length="469" mass="50742">MPIVLSPAIAEALRNWDIPSLAEPDEGEIASRCLAVSELPLERRPAPAFALAFDGSNQEVEAKAGYPSIRVGFFQIAGVYLDIPRFLSASNDGLLDVRELERAQVTQTVNSVLPGSNVFVGGASGSGSLRIELERAFTSSRITDFGPPFSLADALLTIHGAPGSPVSSIKLSKCPVCGSAGIGEGNYVGIGESYCNGPLCGSPLYVTDVLRIYEEFAEDSSNVLTLTRAMNIAERLLLVSYLDGFYRTSRKSLSNGLFITDGPLAVYGPIAPMKSRLASYWEQLCAGLDREDLAPPLLVGIEKTGRFVDHAHAIRQAIPPGHVMVLDTPYVNRHIVNQAEDHFYGKDEFYGRRFFYRTNTGEILVVTVPRVPGGPPYEKPVSDGAYGFASQPSELWESYPTLRATLESLDSLQTRLYPDAVIPVALAHSASSLPLGTGRSVLTLLAQQNLGMPQDSVSVSRFQFTRPRA</sequence>
<evidence type="ECO:0000313" key="2">
    <source>
        <dbReference type="Proteomes" id="UP001523216"/>
    </source>
</evidence>
<accession>A0ABT0YI10</accession>